<evidence type="ECO:0000259" key="4">
    <source>
        <dbReference type="PROSITE" id="PS51443"/>
    </source>
</evidence>
<proteinExistence type="predicted"/>
<gene>
    <name evidence="5" type="ORF">LX70_03239</name>
</gene>
<evidence type="ECO:0000313" key="5">
    <source>
        <dbReference type="EMBL" id="PQV55575.1"/>
    </source>
</evidence>
<evidence type="ECO:0000256" key="2">
    <source>
        <dbReference type="ARBA" id="ARBA00022539"/>
    </source>
</evidence>
<dbReference type="GO" id="GO:0046938">
    <property type="term" value="P:phytochelatin biosynthetic process"/>
    <property type="evidence" value="ECO:0007669"/>
    <property type="project" value="InterPro"/>
</dbReference>
<accession>A0A2S8S464</accession>
<keyword evidence="3" id="KW-0732">Signal</keyword>
<dbReference type="InterPro" id="IPR038765">
    <property type="entry name" value="Papain-like_cys_pep_sf"/>
</dbReference>
<reference evidence="5 6" key="1">
    <citation type="submission" date="2018-02" db="EMBL/GenBank/DDBJ databases">
        <title>Genomic Encyclopedia of Archaeal and Bacterial Type Strains, Phase II (KMG-II): from individual species to whole genera.</title>
        <authorList>
            <person name="Goeker M."/>
        </authorList>
    </citation>
    <scope>NUCLEOTIDE SEQUENCE [LARGE SCALE GENOMIC DNA]</scope>
    <source>
        <strain evidence="5 6">DSM 18921</strain>
    </source>
</reference>
<dbReference type="GO" id="GO:0010038">
    <property type="term" value="P:response to metal ion"/>
    <property type="evidence" value="ECO:0007669"/>
    <property type="project" value="InterPro"/>
</dbReference>
<dbReference type="EC" id="2.3.2.15" evidence="1"/>
<sequence>MIQFSRFCPGATIGLGLSLCLLTPASADEAPLPKLGPNAVPVTADAAYLREASAPDYWAFEAFVKPQFTTSACSIAAVTGALNGIRGLPGLAEDTVTTQPEMLDLVGNAEWKALSAEDGDGVTFAQLEEFTGAAVTAAGMEAYRVESYKPRTQDEATLTELRARLAANEISSADALLIYFNQGVVTGDWDGPHVSVIGAYDATADKVLILEVDQEWYIPYWTPVPVLLEAMLKPTSAEHGPLEGETGGLVHIVK</sequence>
<name>A0A2S8S464_9RHOB</name>
<dbReference type="Gene3D" id="3.90.70.30">
    <property type="entry name" value="Phytochelatin synthase, N-terminal domain"/>
    <property type="match status" value="1"/>
</dbReference>
<evidence type="ECO:0000256" key="3">
    <source>
        <dbReference type="SAM" id="SignalP"/>
    </source>
</evidence>
<evidence type="ECO:0000256" key="1">
    <source>
        <dbReference type="ARBA" id="ARBA00012468"/>
    </source>
</evidence>
<dbReference type="RefSeq" id="WP_105515891.1">
    <property type="nucleotide sequence ID" value="NZ_PVEP01000008.1"/>
</dbReference>
<feature type="signal peptide" evidence="3">
    <location>
        <begin position="1"/>
        <end position="27"/>
    </location>
</feature>
<dbReference type="GO" id="GO:0016756">
    <property type="term" value="F:glutathione gamma-glutamylcysteinyltransferase activity"/>
    <property type="evidence" value="ECO:0007669"/>
    <property type="project" value="UniProtKB-EC"/>
</dbReference>
<feature type="domain" description="Peptidase C83" evidence="4">
    <location>
        <begin position="22"/>
        <end position="254"/>
    </location>
</feature>
<dbReference type="Pfam" id="PF05023">
    <property type="entry name" value="Phytochelatin"/>
    <property type="match status" value="1"/>
</dbReference>
<feature type="chain" id="PRO_5015548064" description="glutathione gamma-glutamylcysteinyltransferase" evidence="3">
    <location>
        <begin position="28"/>
        <end position="254"/>
    </location>
</feature>
<dbReference type="InterPro" id="IPR038156">
    <property type="entry name" value="PCS_N_sf"/>
</dbReference>
<evidence type="ECO:0000313" key="6">
    <source>
        <dbReference type="Proteomes" id="UP000238338"/>
    </source>
</evidence>
<dbReference type="Proteomes" id="UP000238338">
    <property type="component" value="Unassembled WGS sequence"/>
</dbReference>
<dbReference type="InterPro" id="IPR007719">
    <property type="entry name" value="PCS_N"/>
</dbReference>
<dbReference type="PROSITE" id="PS51443">
    <property type="entry name" value="PCS"/>
    <property type="match status" value="1"/>
</dbReference>
<dbReference type="SUPFAM" id="SSF54001">
    <property type="entry name" value="Cysteine proteinases"/>
    <property type="match status" value="1"/>
</dbReference>
<dbReference type="AlphaFoldDB" id="A0A2S8S464"/>
<organism evidence="5 6">
    <name type="scientific">Albidovulum denitrificans</name>
    <dbReference type="NCBI Taxonomy" id="404881"/>
    <lineage>
        <taxon>Bacteria</taxon>
        <taxon>Pseudomonadati</taxon>
        <taxon>Pseudomonadota</taxon>
        <taxon>Alphaproteobacteria</taxon>
        <taxon>Rhodobacterales</taxon>
        <taxon>Paracoccaceae</taxon>
        <taxon>Albidovulum</taxon>
    </lineage>
</organism>
<dbReference type="GO" id="GO:0046872">
    <property type="term" value="F:metal ion binding"/>
    <property type="evidence" value="ECO:0007669"/>
    <property type="project" value="InterPro"/>
</dbReference>
<comment type="caution">
    <text evidence="5">The sequence shown here is derived from an EMBL/GenBank/DDBJ whole genome shotgun (WGS) entry which is preliminary data.</text>
</comment>
<dbReference type="OrthoDB" id="8560621at2"/>
<protein>
    <recommendedName>
        <fullName evidence="1">glutathione gamma-glutamylcysteinyltransferase</fullName>
        <ecNumber evidence="1">2.3.2.15</ecNumber>
    </recommendedName>
</protein>
<dbReference type="EMBL" id="PVEP01000008">
    <property type="protein sequence ID" value="PQV55575.1"/>
    <property type="molecule type" value="Genomic_DNA"/>
</dbReference>
<keyword evidence="6" id="KW-1185">Reference proteome</keyword>
<keyword evidence="2" id="KW-0104">Cadmium</keyword>